<feature type="domain" description="Clp R" evidence="10">
    <location>
        <begin position="1"/>
        <end position="149"/>
    </location>
</feature>
<dbReference type="Pfam" id="PF02861">
    <property type="entry name" value="Clp_N"/>
    <property type="match status" value="1"/>
</dbReference>
<gene>
    <name evidence="11" type="ORF">FNB79_16895</name>
</gene>
<dbReference type="PROSITE" id="PS51903">
    <property type="entry name" value="CLP_R"/>
    <property type="match status" value="1"/>
</dbReference>
<dbReference type="GO" id="GO:0034605">
    <property type="term" value="P:cellular response to heat"/>
    <property type="evidence" value="ECO:0007669"/>
    <property type="project" value="TreeGrafter"/>
</dbReference>
<dbReference type="CDD" id="cd00009">
    <property type="entry name" value="AAA"/>
    <property type="match status" value="1"/>
</dbReference>
<keyword evidence="7" id="KW-0175">Coiled coil</keyword>
<dbReference type="Proteomes" id="UP000319209">
    <property type="component" value="Chromosome"/>
</dbReference>
<dbReference type="OrthoDB" id="9803641at2"/>
<dbReference type="PROSITE" id="PS00871">
    <property type="entry name" value="CLPAB_2"/>
    <property type="match status" value="1"/>
</dbReference>
<dbReference type="PANTHER" id="PTHR11638:SF18">
    <property type="entry name" value="HEAT SHOCK PROTEIN 104"/>
    <property type="match status" value="1"/>
</dbReference>
<dbReference type="PRINTS" id="PR00300">
    <property type="entry name" value="CLPPROTEASEA"/>
</dbReference>
<dbReference type="GO" id="GO:0005737">
    <property type="term" value="C:cytoplasm"/>
    <property type="evidence" value="ECO:0007669"/>
    <property type="project" value="TreeGrafter"/>
</dbReference>
<keyword evidence="3 6" id="KW-0067">ATP-binding</keyword>
<dbReference type="InterPro" id="IPR003593">
    <property type="entry name" value="AAA+_ATPase"/>
</dbReference>
<keyword evidence="4 6" id="KW-0143">Chaperone</keyword>
<dbReference type="GO" id="GO:0016887">
    <property type="term" value="F:ATP hydrolysis activity"/>
    <property type="evidence" value="ECO:0007669"/>
    <property type="project" value="InterPro"/>
</dbReference>
<dbReference type="Pfam" id="PF00004">
    <property type="entry name" value="AAA"/>
    <property type="match status" value="1"/>
</dbReference>
<organism evidence="11 12">
    <name type="scientific">Formosa sediminum</name>
    <dbReference type="NCBI Taxonomy" id="2594004"/>
    <lineage>
        <taxon>Bacteria</taxon>
        <taxon>Pseudomonadati</taxon>
        <taxon>Bacteroidota</taxon>
        <taxon>Flavobacteriia</taxon>
        <taxon>Flavobacteriales</taxon>
        <taxon>Flavobacteriaceae</taxon>
        <taxon>Formosa</taxon>
    </lineage>
</organism>
<evidence type="ECO:0000256" key="7">
    <source>
        <dbReference type="SAM" id="Coils"/>
    </source>
</evidence>
<dbReference type="SMART" id="SM01086">
    <property type="entry name" value="ClpB_D2-small"/>
    <property type="match status" value="1"/>
</dbReference>
<proteinExistence type="inferred from homology"/>
<evidence type="ECO:0000313" key="11">
    <source>
        <dbReference type="EMBL" id="QDO95576.1"/>
    </source>
</evidence>
<accession>A0A516GVP7</accession>
<dbReference type="GO" id="GO:0006508">
    <property type="term" value="P:proteolysis"/>
    <property type="evidence" value="ECO:0007669"/>
    <property type="project" value="UniProtKB-KW"/>
</dbReference>
<dbReference type="Gene3D" id="1.10.1780.10">
    <property type="entry name" value="Clp, N-terminal domain"/>
    <property type="match status" value="1"/>
</dbReference>
<keyword evidence="11" id="KW-0378">Hydrolase</keyword>
<dbReference type="AlphaFoldDB" id="A0A516GVP7"/>
<evidence type="ECO:0000256" key="1">
    <source>
        <dbReference type="ARBA" id="ARBA00022737"/>
    </source>
</evidence>
<dbReference type="PROSITE" id="PS00870">
    <property type="entry name" value="CLPAB_1"/>
    <property type="match status" value="1"/>
</dbReference>
<evidence type="ECO:0000259" key="9">
    <source>
        <dbReference type="PROSITE" id="PS50151"/>
    </source>
</evidence>
<dbReference type="RefSeq" id="WP_143382482.1">
    <property type="nucleotide sequence ID" value="NZ_CP041637.1"/>
</dbReference>
<dbReference type="InterPro" id="IPR003959">
    <property type="entry name" value="ATPase_AAA_core"/>
</dbReference>
<evidence type="ECO:0000256" key="4">
    <source>
        <dbReference type="ARBA" id="ARBA00023186"/>
    </source>
</evidence>
<feature type="coiled-coil region" evidence="7">
    <location>
        <begin position="443"/>
        <end position="496"/>
    </location>
</feature>
<dbReference type="EMBL" id="CP041637">
    <property type="protein sequence ID" value="QDO95576.1"/>
    <property type="molecule type" value="Genomic_DNA"/>
</dbReference>
<dbReference type="InterPro" id="IPR028299">
    <property type="entry name" value="ClpA/B_CS2"/>
</dbReference>
<keyword evidence="11" id="KW-0645">Protease</keyword>
<dbReference type="InterPro" id="IPR001270">
    <property type="entry name" value="ClpA/B"/>
</dbReference>
<keyword evidence="1 5" id="KW-0677">Repeat</keyword>
<name>A0A516GVP7_9FLAO</name>
<dbReference type="SUPFAM" id="SSF81923">
    <property type="entry name" value="Double Clp-N motif"/>
    <property type="match status" value="1"/>
</dbReference>
<dbReference type="InterPro" id="IPR027417">
    <property type="entry name" value="P-loop_NTPase"/>
</dbReference>
<evidence type="ECO:0000256" key="5">
    <source>
        <dbReference type="PROSITE-ProRule" id="PRU01251"/>
    </source>
</evidence>
<dbReference type="Gene3D" id="1.10.8.60">
    <property type="match status" value="2"/>
</dbReference>
<sequence length="848" mass="95342">MDDNFSPRVKDVIAYSKEEALRLGHDFIGTEHLMLGLLRDGNGKAINILNALDIDLNHLRRKVEILSPANPTLTAISNEKKNLHLTRQAERALKTTFLEAKLFQSNSINTAHLLLCILRNENDPTTKLLNKLRVDYDNVKEQFKFMITNDDNYIEPKAESFQDDSPSEDDATKDNLFNTPTGKTNKKSKTPVLDNFGRDLTAMAEEGKLDPVVGREKEIERVSQILSRRKKNNPLLIGEPGVGKSAIAEGLANRIVKRKVSRILFNKRVVTLDLASLVAGTKYRGQFEERMKAVMNELEKNDDIILFIDEIHTIVGAGGATGSLDASNMFKPALARGEIQCVGATTLDEYRQYIEKDGALERRFQKVIVEPTTVEETIEILNNIKDKYESHHNVNYTPEAIEACVKLTSRYMTDRFLPDKAIDALDEAGSRVHITNINVPKQILELETELEQVRETKTSVVKKQKYEEAAKLRDDEKRLEKELALAQEKWEEDTKQHRELVTEENVADVVSMMTGIPVNRIAQTESNKLAVLPELIKGKVIGQDDAVSKVVKAIQRNRAGLKDPNKPIGSFIFLGQTGVGKTQLAKVLAKQLFDSEDALVRIDMSEYMEKFAISRLVGAPPGYVGYEEGGQLTEKIRRKPYAVVLLDEIEKAHPDVFNMMLQVLDDGFLTDSLGRKIDFRNTIIIMTSNIGARKLKDFGTGIGFGTASQKAQEDANTRSVIESALKKAFAPEFLNRIDDVIVFNTLEKSDLNSIIKIELDKLLLRIKDLGYDLKLSEKATSFIAEKGFDKQYGARPLKRAIQKYVEDALAEEIITSKIHEGDVILMDLDESSQELIITIEKQEKPTES</sequence>
<keyword evidence="2 6" id="KW-0547">Nucleotide-binding</keyword>
<evidence type="ECO:0000256" key="6">
    <source>
        <dbReference type="RuleBase" id="RU004432"/>
    </source>
</evidence>
<dbReference type="CDD" id="cd19499">
    <property type="entry name" value="RecA-like_ClpB_Hsp104-like"/>
    <property type="match status" value="1"/>
</dbReference>
<evidence type="ECO:0000256" key="2">
    <source>
        <dbReference type="ARBA" id="ARBA00022741"/>
    </source>
</evidence>
<dbReference type="InterPro" id="IPR004176">
    <property type="entry name" value="Clp_R_N"/>
</dbReference>
<dbReference type="InterPro" id="IPR019489">
    <property type="entry name" value="Clp_ATPase_C"/>
</dbReference>
<dbReference type="KEGG" id="fop:FNB79_16895"/>
<feature type="region of interest" description="Disordered" evidence="8">
    <location>
        <begin position="157"/>
        <end position="192"/>
    </location>
</feature>
<dbReference type="Pfam" id="PF17871">
    <property type="entry name" value="AAA_lid_9"/>
    <property type="match status" value="1"/>
</dbReference>
<dbReference type="FunFam" id="3.40.50.300:FF:000010">
    <property type="entry name" value="Chaperone clpB 1, putative"/>
    <property type="match status" value="1"/>
</dbReference>
<dbReference type="Gene3D" id="4.10.860.10">
    <property type="entry name" value="UVR domain"/>
    <property type="match status" value="1"/>
</dbReference>
<dbReference type="InterPro" id="IPR018368">
    <property type="entry name" value="ClpA/B_CS1"/>
</dbReference>
<feature type="domain" description="UVR" evidence="9">
    <location>
        <begin position="447"/>
        <end position="482"/>
    </location>
</feature>
<dbReference type="SUPFAM" id="SSF52540">
    <property type="entry name" value="P-loop containing nucleoside triphosphate hydrolases"/>
    <property type="match status" value="2"/>
</dbReference>
<dbReference type="FunFam" id="3.40.50.300:FF:000025">
    <property type="entry name" value="ATP-dependent Clp protease subunit"/>
    <property type="match status" value="1"/>
</dbReference>
<protein>
    <submittedName>
        <fullName evidence="11">ATP-dependent Clp protease ATP-binding subunit</fullName>
    </submittedName>
</protein>
<evidence type="ECO:0000259" key="10">
    <source>
        <dbReference type="PROSITE" id="PS51903"/>
    </source>
</evidence>
<dbReference type="InterPro" id="IPR001943">
    <property type="entry name" value="UVR_dom"/>
</dbReference>
<dbReference type="InterPro" id="IPR050130">
    <property type="entry name" value="ClpA_ClpB"/>
</dbReference>
<feature type="compositionally biased region" description="Acidic residues" evidence="8">
    <location>
        <begin position="161"/>
        <end position="171"/>
    </location>
</feature>
<dbReference type="Pfam" id="PF07724">
    <property type="entry name" value="AAA_2"/>
    <property type="match status" value="1"/>
</dbReference>
<dbReference type="Pfam" id="PF10431">
    <property type="entry name" value="ClpB_D2-small"/>
    <property type="match status" value="1"/>
</dbReference>
<dbReference type="InterPro" id="IPR041546">
    <property type="entry name" value="ClpA/ClpB_AAA_lid"/>
</dbReference>
<dbReference type="InterPro" id="IPR036628">
    <property type="entry name" value="Clp_N_dom_sf"/>
</dbReference>
<dbReference type="PANTHER" id="PTHR11638">
    <property type="entry name" value="ATP-DEPENDENT CLP PROTEASE"/>
    <property type="match status" value="1"/>
</dbReference>
<keyword evidence="12" id="KW-1185">Reference proteome</keyword>
<evidence type="ECO:0000313" key="12">
    <source>
        <dbReference type="Proteomes" id="UP000319209"/>
    </source>
</evidence>
<evidence type="ECO:0000256" key="3">
    <source>
        <dbReference type="ARBA" id="ARBA00022840"/>
    </source>
</evidence>
<dbReference type="SMART" id="SM00382">
    <property type="entry name" value="AAA"/>
    <property type="match status" value="2"/>
</dbReference>
<dbReference type="PROSITE" id="PS50151">
    <property type="entry name" value="UVR"/>
    <property type="match status" value="1"/>
</dbReference>
<dbReference type="Gene3D" id="3.40.50.300">
    <property type="entry name" value="P-loop containing nucleotide triphosphate hydrolases"/>
    <property type="match status" value="2"/>
</dbReference>
<dbReference type="GO" id="GO:0005524">
    <property type="term" value="F:ATP binding"/>
    <property type="evidence" value="ECO:0007669"/>
    <property type="project" value="UniProtKB-KW"/>
</dbReference>
<dbReference type="GO" id="GO:0008233">
    <property type="term" value="F:peptidase activity"/>
    <property type="evidence" value="ECO:0007669"/>
    <property type="project" value="UniProtKB-KW"/>
</dbReference>
<reference evidence="11 12" key="1">
    <citation type="submission" date="2019-07" db="EMBL/GenBank/DDBJ databases">
        <title>Genome sequencing for Formosa sp. PS13.</title>
        <authorList>
            <person name="Park S.-J."/>
        </authorList>
    </citation>
    <scope>NUCLEOTIDE SEQUENCE [LARGE SCALE GENOMIC DNA]</scope>
    <source>
        <strain evidence="11 12">PS13</strain>
    </source>
</reference>
<comment type="similarity">
    <text evidence="6">Belongs to the ClpA/ClpB family.</text>
</comment>
<evidence type="ECO:0000256" key="8">
    <source>
        <dbReference type="SAM" id="MobiDB-lite"/>
    </source>
</evidence>